<accession>A0A5C4W5G4</accession>
<keyword evidence="4" id="KW-0472">Membrane</keyword>
<evidence type="ECO:0008006" key="7">
    <source>
        <dbReference type="Google" id="ProtNLM"/>
    </source>
</evidence>
<name>A0A5C4W5G4_9ACTN</name>
<evidence type="ECO:0000256" key="1">
    <source>
        <dbReference type="ARBA" id="ARBA00004429"/>
    </source>
</evidence>
<keyword evidence="6" id="KW-1185">Reference proteome</keyword>
<keyword evidence="4" id="KW-1133">Transmembrane helix</keyword>
<evidence type="ECO:0000256" key="4">
    <source>
        <dbReference type="SAM" id="Phobius"/>
    </source>
</evidence>
<organism evidence="5 6">
    <name type="scientific">Nocardioides albidus</name>
    <dbReference type="NCBI Taxonomy" id="1517589"/>
    <lineage>
        <taxon>Bacteria</taxon>
        <taxon>Bacillati</taxon>
        <taxon>Actinomycetota</taxon>
        <taxon>Actinomycetes</taxon>
        <taxon>Propionibacteriales</taxon>
        <taxon>Nocardioidaceae</taxon>
        <taxon>Nocardioides</taxon>
    </lineage>
</organism>
<reference evidence="5 6" key="1">
    <citation type="journal article" date="2016" name="Int. J. Syst. Evol. Microbiol.">
        <title>Nocardioides albidus sp. nov., an actinobacterium isolated from garden soil.</title>
        <authorList>
            <person name="Singh H."/>
            <person name="Du J."/>
            <person name="Trinh H."/>
            <person name="Won K."/>
            <person name="Yang J.E."/>
            <person name="Yin C."/>
            <person name="Kook M."/>
            <person name="Yi T.H."/>
        </authorList>
    </citation>
    <scope>NUCLEOTIDE SEQUENCE [LARGE SCALE GENOMIC DNA]</scope>
    <source>
        <strain evidence="5 6">CCTCC AB 2015297</strain>
    </source>
</reference>
<dbReference type="AlphaFoldDB" id="A0A5C4W5G4"/>
<evidence type="ECO:0000256" key="2">
    <source>
        <dbReference type="ARBA" id="ARBA00007783"/>
    </source>
</evidence>
<proteinExistence type="inferred from homology"/>
<evidence type="ECO:0000313" key="5">
    <source>
        <dbReference type="EMBL" id="TNM42729.1"/>
    </source>
</evidence>
<comment type="caution">
    <text evidence="5">The sequence shown here is derived from an EMBL/GenBank/DDBJ whole genome shotgun (WGS) entry which is preliminary data.</text>
</comment>
<feature type="transmembrane region" description="Helical" evidence="4">
    <location>
        <begin position="96"/>
        <end position="113"/>
    </location>
</feature>
<feature type="transmembrane region" description="Helical" evidence="4">
    <location>
        <begin position="6"/>
        <end position="24"/>
    </location>
</feature>
<dbReference type="Proteomes" id="UP000313231">
    <property type="component" value="Unassembled WGS sequence"/>
</dbReference>
<comment type="subcellular location">
    <subcellularLocation>
        <location evidence="1">Cell inner membrane</location>
        <topology evidence="1">Multi-pass membrane protein</topology>
    </subcellularLocation>
</comment>
<dbReference type="GO" id="GO:0015920">
    <property type="term" value="P:lipopolysaccharide transport"/>
    <property type="evidence" value="ECO:0007669"/>
    <property type="project" value="TreeGrafter"/>
</dbReference>
<keyword evidence="4" id="KW-0812">Transmembrane</keyword>
<evidence type="ECO:0000313" key="6">
    <source>
        <dbReference type="Proteomes" id="UP000313231"/>
    </source>
</evidence>
<protein>
    <recommendedName>
        <fullName evidence="7">ABC-2 type transporter domain-containing protein</fullName>
    </recommendedName>
</protein>
<sequence length="165" mass="18263">MLVSLYHVGPQIVILIISALLSGWTPEPIDVLALLLGLLICGSLGLAGALFFSAANVFFRDFGNIVSVFNNFVRWGVPMMYSYAMVDDRFGRFAQYYLWNPLADAVLLFQRAFWVGTVPPGHDAVKAMPEHLIINGFIIVGASLLVLAAAQYVFSRLENKIPERL</sequence>
<gene>
    <name evidence="5" type="ORF">FHP29_06860</name>
</gene>
<keyword evidence="3" id="KW-0813">Transport</keyword>
<comment type="similarity">
    <text evidence="2">Belongs to the ABC-2 integral membrane protein family.</text>
</comment>
<feature type="transmembrane region" description="Helical" evidence="4">
    <location>
        <begin position="133"/>
        <end position="154"/>
    </location>
</feature>
<evidence type="ECO:0000256" key="3">
    <source>
        <dbReference type="ARBA" id="ARBA00022448"/>
    </source>
</evidence>
<dbReference type="EMBL" id="VDMP01000020">
    <property type="protein sequence ID" value="TNM42729.1"/>
    <property type="molecule type" value="Genomic_DNA"/>
</dbReference>
<dbReference type="PANTHER" id="PTHR30413:SF8">
    <property type="entry name" value="TRANSPORT PERMEASE PROTEIN"/>
    <property type="match status" value="1"/>
</dbReference>
<feature type="transmembrane region" description="Helical" evidence="4">
    <location>
        <begin position="31"/>
        <end position="59"/>
    </location>
</feature>
<dbReference type="PANTHER" id="PTHR30413">
    <property type="entry name" value="INNER MEMBRANE TRANSPORT PERMEASE"/>
    <property type="match status" value="1"/>
</dbReference>
<dbReference type="GO" id="GO:0005886">
    <property type="term" value="C:plasma membrane"/>
    <property type="evidence" value="ECO:0007669"/>
    <property type="project" value="UniProtKB-SubCell"/>
</dbReference>